<keyword evidence="3" id="KW-1185">Reference proteome</keyword>
<proteinExistence type="predicted"/>
<evidence type="ECO:0008006" key="4">
    <source>
        <dbReference type="Google" id="ProtNLM"/>
    </source>
</evidence>
<evidence type="ECO:0000313" key="3">
    <source>
        <dbReference type="Proteomes" id="UP001432322"/>
    </source>
</evidence>
<feature type="non-terminal residue" evidence="2">
    <location>
        <position position="1"/>
    </location>
</feature>
<keyword evidence="1" id="KW-0732">Signal</keyword>
<dbReference type="EMBL" id="BTSY01000002">
    <property type="protein sequence ID" value="GMT13894.1"/>
    <property type="molecule type" value="Genomic_DNA"/>
</dbReference>
<reference evidence="2" key="1">
    <citation type="submission" date="2023-10" db="EMBL/GenBank/DDBJ databases">
        <title>Genome assembly of Pristionchus species.</title>
        <authorList>
            <person name="Yoshida K."/>
            <person name="Sommer R.J."/>
        </authorList>
    </citation>
    <scope>NUCLEOTIDE SEQUENCE</scope>
    <source>
        <strain evidence="2">RS5133</strain>
    </source>
</reference>
<dbReference type="AlphaFoldDB" id="A0AAV5V388"/>
<evidence type="ECO:0000313" key="2">
    <source>
        <dbReference type="EMBL" id="GMT13894.1"/>
    </source>
</evidence>
<comment type="caution">
    <text evidence="2">The sequence shown here is derived from an EMBL/GenBank/DDBJ whole genome shotgun (WGS) entry which is preliminary data.</text>
</comment>
<sequence>FSEMAQTLIAIVGFAALAAVCDAQCAAVDNKNCKEWVRNGFCTNPGYTLKHRQSFCPGWCANSGCRSTTTTTSATTKAEFIEHADCKKMSTDVKINFCGSAELKDGQKAFTCKTTCAADLAKADDCVFYTASATIERFKPSNRTAGAGTLVLTDLPAATTIKTVYVGPTCTLNLWNDPAAVPGTTAAIESLKGSPDSSFLNVNVATTAASFTCTCT</sequence>
<dbReference type="PANTHER" id="PTHR46707">
    <property type="entry name" value="PROTEIN CBG07468"/>
    <property type="match status" value="1"/>
</dbReference>
<dbReference type="PANTHER" id="PTHR46707:SF1">
    <property type="entry name" value="COEXPRESSED WITH POLYCYSTINS-RELATED"/>
    <property type="match status" value="1"/>
</dbReference>
<protein>
    <recommendedName>
        <fullName evidence="4">ShK domain-containing protein</fullName>
    </recommendedName>
</protein>
<dbReference type="Proteomes" id="UP001432322">
    <property type="component" value="Unassembled WGS sequence"/>
</dbReference>
<feature type="signal peptide" evidence="1">
    <location>
        <begin position="1"/>
        <end position="23"/>
    </location>
</feature>
<name>A0AAV5V388_9BILA</name>
<feature type="chain" id="PRO_5043338526" description="ShK domain-containing protein" evidence="1">
    <location>
        <begin position="24"/>
        <end position="216"/>
    </location>
</feature>
<gene>
    <name evidence="2" type="ORF">PFISCL1PPCAC_5191</name>
</gene>
<accession>A0AAV5V388</accession>
<organism evidence="2 3">
    <name type="scientific">Pristionchus fissidentatus</name>
    <dbReference type="NCBI Taxonomy" id="1538716"/>
    <lineage>
        <taxon>Eukaryota</taxon>
        <taxon>Metazoa</taxon>
        <taxon>Ecdysozoa</taxon>
        <taxon>Nematoda</taxon>
        <taxon>Chromadorea</taxon>
        <taxon>Rhabditida</taxon>
        <taxon>Rhabditina</taxon>
        <taxon>Diplogasteromorpha</taxon>
        <taxon>Diplogasteroidea</taxon>
        <taxon>Neodiplogasteridae</taxon>
        <taxon>Pristionchus</taxon>
    </lineage>
</organism>
<evidence type="ECO:0000256" key="1">
    <source>
        <dbReference type="SAM" id="SignalP"/>
    </source>
</evidence>